<name>A0A0W0C958_CANGB</name>
<keyword evidence="5" id="KW-0255">Endonuclease</keyword>
<evidence type="ECO:0000256" key="2">
    <source>
        <dbReference type="ARBA" id="ARBA00022694"/>
    </source>
</evidence>
<dbReference type="EMBL" id="LLZZ01000173">
    <property type="protein sequence ID" value="KTA96342.1"/>
    <property type="molecule type" value="Genomic_DNA"/>
</dbReference>
<dbReference type="Pfam" id="PF12928">
    <property type="entry name" value="tRNA_int_end_N2"/>
    <property type="match status" value="1"/>
</dbReference>
<dbReference type="InterPro" id="IPR024336">
    <property type="entry name" value="tRNA_splic_suSen54_N"/>
</dbReference>
<dbReference type="GO" id="GO:0000379">
    <property type="term" value="P:tRNA-type intron splice site recognition and cleavage"/>
    <property type="evidence" value="ECO:0007669"/>
    <property type="project" value="EnsemblFungi"/>
</dbReference>
<protein>
    <submittedName>
        <fullName evidence="5">tRNA-splicing endonuclease subunit SEN54</fullName>
    </submittedName>
</protein>
<proteinExistence type="inferred from homology"/>
<comment type="similarity">
    <text evidence="1">Belongs to the SEN54 family.</text>
</comment>
<dbReference type="Proteomes" id="UP000054886">
    <property type="component" value="Unassembled WGS sequence"/>
</dbReference>
<dbReference type="VEuPathDB" id="FungiDB:GVI51_H05401"/>
<feature type="domain" description="tRNA-splicing endonuclease subunit Sen54 N-terminal" evidence="4">
    <location>
        <begin position="73"/>
        <end position="142"/>
    </location>
</feature>
<accession>A0A0W0C958</accession>
<keyword evidence="2" id="KW-0819">tRNA processing</keyword>
<dbReference type="InterPro" id="IPR024337">
    <property type="entry name" value="tRNA_splic_suSen54"/>
</dbReference>
<organism evidence="5 6">
    <name type="scientific">Candida glabrata</name>
    <name type="common">Yeast</name>
    <name type="synonym">Torulopsis glabrata</name>
    <dbReference type="NCBI Taxonomy" id="5478"/>
    <lineage>
        <taxon>Eukaryota</taxon>
        <taxon>Fungi</taxon>
        <taxon>Dikarya</taxon>
        <taxon>Ascomycota</taxon>
        <taxon>Saccharomycotina</taxon>
        <taxon>Saccharomycetes</taxon>
        <taxon>Saccharomycetales</taxon>
        <taxon>Saccharomycetaceae</taxon>
        <taxon>Nakaseomyces</taxon>
    </lineage>
</organism>
<evidence type="ECO:0000256" key="1">
    <source>
        <dbReference type="ARBA" id="ARBA00005736"/>
    </source>
</evidence>
<dbReference type="GO" id="GO:0000213">
    <property type="term" value="F:tRNA-intron lyase activity"/>
    <property type="evidence" value="ECO:0007669"/>
    <property type="project" value="EnsemblFungi"/>
</dbReference>
<evidence type="ECO:0000259" key="4">
    <source>
        <dbReference type="Pfam" id="PF12928"/>
    </source>
</evidence>
<evidence type="ECO:0000313" key="6">
    <source>
        <dbReference type="Proteomes" id="UP000054886"/>
    </source>
</evidence>
<dbReference type="VEuPathDB" id="FungiDB:B1J91_H05555g"/>
<evidence type="ECO:0000313" key="5">
    <source>
        <dbReference type="EMBL" id="KTA96342.1"/>
    </source>
</evidence>
<keyword evidence="5" id="KW-0378">Hydrolase</keyword>
<evidence type="ECO:0000256" key="3">
    <source>
        <dbReference type="SAM" id="MobiDB-lite"/>
    </source>
</evidence>
<dbReference type="PANTHER" id="PTHR21027">
    <property type="entry name" value="TRNA-SPLICING ENDONUCLEASE SUBUNIT SEN54"/>
    <property type="match status" value="1"/>
</dbReference>
<dbReference type="VEuPathDB" id="FungiDB:GWK60_H05467"/>
<dbReference type="PhylomeDB" id="A0A0W0C958"/>
<dbReference type="GO" id="GO:0000214">
    <property type="term" value="C:tRNA-intron endonuclease complex"/>
    <property type="evidence" value="ECO:0007669"/>
    <property type="project" value="EnsemblFungi"/>
</dbReference>
<dbReference type="VEuPathDB" id="FungiDB:CAGL0H05555g"/>
<gene>
    <name evidence="5" type="ORF">AO440_002130</name>
</gene>
<dbReference type="PANTHER" id="PTHR21027:SF1">
    <property type="entry name" value="TRNA-SPLICING ENDONUCLEASE SUBUNIT SEN54"/>
    <property type="match status" value="1"/>
</dbReference>
<feature type="region of interest" description="Disordered" evidence="3">
    <location>
        <begin position="380"/>
        <end position="408"/>
    </location>
</feature>
<sequence>MEKLDITDGFADREDIIEAEDEEEDMVQDWTEISRMVLSNNPISLPRRGDKEYEPDGSNIQEVQLSKAKDIMFDTLRNSIRGSVIKSQVKAYYNIDKHKAYVPHPKGSFLQTMGWADSNGVFWLDFHELVYLSERGTVTPYWGSDDSNDDDGNLDIPLSIEDLYLLFKSQEDYDNFLVYSQLKRLGFIVLLEKDNRYHATSFFPPVSEHTSMMTAIGSNIRSSISSVFVLNKALFSGTFLYSKWNYILRRFTTNDQLYNSIGSLIPTQTVPKSDTELREYNGILNGNPPSNLKIVFKLWKPQVNFKKKSPALPDYQIVVYNKNNKNQQFPSYLSLKNIFSKLDYKFDFLQEIDDDFWDKNTFTNGVPRLEYLTSIGRNLDKKNSKGKKSGQVSSTPFNNKKKKPKGRSKLSAIKQGYRSFLLAVVDNGLVSFIRISETEFRY</sequence>
<comment type="caution">
    <text evidence="5">The sequence shown here is derived from an EMBL/GenBank/DDBJ whole genome shotgun (WGS) entry which is preliminary data.</text>
</comment>
<dbReference type="OMA" id="FNVWKPQ"/>
<dbReference type="GO" id="GO:0005741">
    <property type="term" value="C:mitochondrial outer membrane"/>
    <property type="evidence" value="ECO:0007669"/>
    <property type="project" value="EnsemblFungi"/>
</dbReference>
<dbReference type="AlphaFoldDB" id="A0A0W0C958"/>
<reference evidence="5 6" key="1">
    <citation type="submission" date="2015-10" db="EMBL/GenBank/DDBJ databases">
        <title>Draft genomes sequences of Candida glabrata isolates 1A, 1B, 2A, 2B, 3A and 3B.</title>
        <authorList>
            <person name="Haavelsrud O.E."/>
            <person name="Gaustad P."/>
        </authorList>
    </citation>
    <scope>NUCLEOTIDE SEQUENCE [LARGE SCALE GENOMIC DNA]</scope>
    <source>
        <strain evidence="5">910700640</strain>
    </source>
</reference>
<feature type="compositionally biased region" description="Basic residues" evidence="3">
    <location>
        <begin position="399"/>
        <end position="408"/>
    </location>
</feature>
<keyword evidence="5" id="KW-0540">Nuclease</keyword>